<evidence type="ECO:0000313" key="2">
    <source>
        <dbReference type="EMBL" id="ESK88243.1"/>
    </source>
</evidence>
<dbReference type="AlphaFoldDB" id="V2WN26"/>
<dbReference type="HOGENOM" id="CLU_001724_12_1_1"/>
<reference evidence="2 3" key="1">
    <citation type="journal article" date="2014" name="BMC Genomics">
        <title>Genome and secretome analysis of the hemibiotrophic fungal pathogen, Moniliophthora roreri, which causes frosty pod rot disease of cacao: mechanisms of the biotrophic and necrotrophic phases.</title>
        <authorList>
            <person name="Meinhardt L.W."/>
            <person name="Costa G.G.L."/>
            <person name="Thomazella D.P.T."/>
            <person name="Teixeira P.J.P.L."/>
            <person name="Carazzolle M.F."/>
            <person name="Schuster S.C."/>
            <person name="Carlson J.E."/>
            <person name="Guiltinan M.J."/>
            <person name="Mieczkowski P."/>
            <person name="Farmer A."/>
            <person name="Ramaraj T."/>
            <person name="Crozier J."/>
            <person name="Davis R.E."/>
            <person name="Shao J."/>
            <person name="Melnick R.L."/>
            <person name="Pereira G.A.G."/>
            <person name="Bailey B.A."/>
        </authorList>
    </citation>
    <scope>NUCLEOTIDE SEQUENCE [LARGE SCALE GENOMIC DNA]</scope>
    <source>
        <strain evidence="2 3">MCA 2997</strain>
    </source>
</reference>
<evidence type="ECO:0000313" key="3">
    <source>
        <dbReference type="Proteomes" id="UP000017559"/>
    </source>
</evidence>
<comment type="caution">
    <text evidence="2">The sequence shown here is derived from an EMBL/GenBank/DDBJ whole genome shotgun (WGS) entry which is preliminary data.</text>
</comment>
<dbReference type="Proteomes" id="UP000017559">
    <property type="component" value="Unassembled WGS sequence"/>
</dbReference>
<gene>
    <name evidence="2" type="ORF">Moror_5473</name>
</gene>
<dbReference type="EMBL" id="AWSO01000675">
    <property type="protein sequence ID" value="ESK88243.1"/>
    <property type="molecule type" value="Genomic_DNA"/>
</dbReference>
<dbReference type="KEGG" id="mrr:Moror_5473"/>
<dbReference type="SUPFAM" id="SSF53756">
    <property type="entry name" value="UDP-Glycosyltransferase/glycogen phosphorylase"/>
    <property type="match status" value="1"/>
</dbReference>
<evidence type="ECO:0000256" key="1">
    <source>
        <dbReference type="ARBA" id="ARBA00022679"/>
    </source>
</evidence>
<dbReference type="PANTHER" id="PTHR48045">
    <property type="entry name" value="UDP-GLYCOSYLTRANSFERASE 72B1"/>
    <property type="match status" value="1"/>
</dbReference>
<keyword evidence="1" id="KW-0808">Transferase</keyword>
<dbReference type="InterPro" id="IPR002213">
    <property type="entry name" value="UDP_glucos_trans"/>
</dbReference>
<dbReference type="GO" id="GO:0008194">
    <property type="term" value="F:UDP-glycosyltransferase activity"/>
    <property type="evidence" value="ECO:0007669"/>
    <property type="project" value="InterPro"/>
</dbReference>
<organism evidence="2 3">
    <name type="scientific">Moniliophthora roreri (strain MCA 2997)</name>
    <name type="common">Cocoa frosty pod rot fungus</name>
    <name type="synonym">Crinipellis roreri</name>
    <dbReference type="NCBI Taxonomy" id="1381753"/>
    <lineage>
        <taxon>Eukaryota</taxon>
        <taxon>Fungi</taxon>
        <taxon>Dikarya</taxon>
        <taxon>Basidiomycota</taxon>
        <taxon>Agaricomycotina</taxon>
        <taxon>Agaricomycetes</taxon>
        <taxon>Agaricomycetidae</taxon>
        <taxon>Agaricales</taxon>
        <taxon>Marasmiineae</taxon>
        <taxon>Marasmiaceae</taxon>
        <taxon>Moniliophthora</taxon>
    </lineage>
</organism>
<dbReference type="PANTHER" id="PTHR48045:SF31">
    <property type="entry name" value="UDP-GLYCOSYLTRANSFERASE 76B1-LIKE"/>
    <property type="match status" value="1"/>
</dbReference>
<dbReference type="CDD" id="cd03784">
    <property type="entry name" value="GT1_Gtf-like"/>
    <property type="match status" value="1"/>
</dbReference>
<name>V2WN26_MONRO</name>
<keyword evidence="3" id="KW-1185">Reference proteome</keyword>
<dbReference type="OrthoDB" id="5835829at2759"/>
<dbReference type="Pfam" id="PF00201">
    <property type="entry name" value="UDPGT"/>
    <property type="match status" value="1"/>
</dbReference>
<proteinExistence type="predicted"/>
<sequence>MGSCLGCCVLEANRYSGRTVKALLQLPMMEHVTSLIITGSGTIEIRLLGSYINHRLLESTDRERQHQPHIFMHACAAWGHNKPFITLAVLIAEARPNVMQTILTNATIYPKLMGEINMLPRERLDVVKERIHVLNVGGMTGLQPHETMDNVASAFEALYNKSGIVKCQSSGKTIGGPGFPSPTVAIIDPFSTYAIRGIRAIASPREVPILSWYTSTAGSLSRYSAPEEFGGIPDFTTLIDEEVKRSGRNFGEVADEVVKSVKGEIIRLPGYPPLYDYEMHPQAIEVPGQGRLLYTLQNSTYQVEGTISISNSVLEADAIRAMRQYFKSMGKEWINIGPISGTPHLPPSSDKDVEVLSFLDRMEKTFGSKSVVYISFGSLWYPPEVGTVYAILDELIAERVPFIFASASPLAQVPDDVKQRIRNSGIGLNVSWAPQERVLGHPATGWFLTHGGWNSVQEALAYKVPLIFWPMGGDQCLNSVLLTLKYKAAFELIEVRTGEKGKRRPYRCGPDGPSPRFTVESAREEFRGVLKSIRGEEGEAVRSNFMGIAEKVAKVWDEGGEAREQLETLLKIFAD</sequence>
<protein>
    <submittedName>
        <fullName evidence="2">Glycosyltransferase family 1 protein</fullName>
    </submittedName>
</protein>
<dbReference type="Gene3D" id="3.40.50.2000">
    <property type="entry name" value="Glycogen Phosphorylase B"/>
    <property type="match status" value="2"/>
</dbReference>
<accession>V2WN26</accession>